<keyword evidence="2" id="KW-0175">Coiled coil</keyword>
<dbReference type="EMBL" id="LR746265">
    <property type="protein sequence ID" value="CAA7391354.1"/>
    <property type="molecule type" value="Genomic_DNA"/>
</dbReference>
<comment type="similarity">
    <text evidence="1">Belongs to the WEB family.</text>
</comment>
<proteinExistence type="inferred from homology"/>
<dbReference type="OrthoDB" id="4585693at2759"/>
<sequence length="223" mass="24911">MESGGGAVIGRVEIDTRAPFRSVKEAVMLFGETVLAGGIYGNKHNEMKTEARKTEENGLSRLGSIQTELEETRQMLEKTRQEGMMMMTTLTSLQEELHNTRKELEELKPSKTENSLKEPEVKDIESLGNSSQPKAGEKPANTDGRPEIQKRRCVKFAKPPSLAEVMAMETPEVFERQFSAPQAKASTPTKKKKKTRALIPVLGIIFSTKKDYPEFSTHISRGK</sequence>
<accession>A0A7I8K2R7</accession>
<dbReference type="Proteomes" id="UP000663760">
    <property type="component" value="Chromosome 2"/>
</dbReference>
<evidence type="ECO:0000313" key="4">
    <source>
        <dbReference type="EMBL" id="CAA7391354.1"/>
    </source>
</evidence>
<reference evidence="4" key="1">
    <citation type="submission" date="2020-02" db="EMBL/GenBank/DDBJ databases">
        <authorList>
            <person name="Scholz U."/>
            <person name="Mascher M."/>
            <person name="Fiebig A."/>
        </authorList>
    </citation>
    <scope>NUCLEOTIDE SEQUENCE</scope>
</reference>
<keyword evidence="5" id="KW-1185">Reference proteome</keyword>
<dbReference type="GO" id="GO:0005829">
    <property type="term" value="C:cytosol"/>
    <property type="evidence" value="ECO:0007669"/>
    <property type="project" value="TreeGrafter"/>
</dbReference>
<feature type="compositionally biased region" description="Basic and acidic residues" evidence="3">
    <location>
        <begin position="104"/>
        <end position="125"/>
    </location>
</feature>
<dbReference type="PANTHER" id="PTHR32054">
    <property type="entry name" value="HEAVY CHAIN, PUTATIVE, EXPRESSED-RELATED-RELATED"/>
    <property type="match status" value="1"/>
</dbReference>
<dbReference type="GO" id="GO:0009904">
    <property type="term" value="P:chloroplast accumulation movement"/>
    <property type="evidence" value="ECO:0007669"/>
    <property type="project" value="TreeGrafter"/>
</dbReference>
<gene>
    <name evidence="4" type="ORF">SI8410_02002679</name>
</gene>
<dbReference type="GO" id="GO:0009903">
    <property type="term" value="P:chloroplast avoidance movement"/>
    <property type="evidence" value="ECO:0007669"/>
    <property type="project" value="TreeGrafter"/>
</dbReference>
<evidence type="ECO:0000256" key="3">
    <source>
        <dbReference type="SAM" id="MobiDB-lite"/>
    </source>
</evidence>
<dbReference type="PANTHER" id="PTHR32054:SF23">
    <property type="entry name" value="WEB FAMILY PLANT PROTEIN"/>
    <property type="match status" value="1"/>
</dbReference>
<dbReference type="AlphaFoldDB" id="A0A7I8K2R7"/>
<organism evidence="4 5">
    <name type="scientific">Spirodela intermedia</name>
    <name type="common">Intermediate duckweed</name>
    <dbReference type="NCBI Taxonomy" id="51605"/>
    <lineage>
        <taxon>Eukaryota</taxon>
        <taxon>Viridiplantae</taxon>
        <taxon>Streptophyta</taxon>
        <taxon>Embryophyta</taxon>
        <taxon>Tracheophyta</taxon>
        <taxon>Spermatophyta</taxon>
        <taxon>Magnoliopsida</taxon>
        <taxon>Liliopsida</taxon>
        <taxon>Araceae</taxon>
        <taxon>Lemnoideae</taxon>
        <taxon>Spirodela</taxon>
    </lineage>
</organism>
<evidence type="ECO:0000256" key="2">
    <source>
        <dbReference type="ARBA" id="ARBA00023054"/>
    </source>
</evidence>
<evidence type="ECO:0000313" key="5">
    <source>
        <dbReference type="Proteomes" id="UP000663760"/>
    </source>
</evidence>
<protein>
    <submittedName>
        <fullName evidence="4">Uncharacterized protein</fullName>
    </submittedName>
</protein>
<feature type="region of interest" description="Disordered" evidence="3">
    <location>
        <begin position="104"/>
        <end position="147"/>
    </location>
</feature>
<name>A0A7I8K2R7_SPIIN</name>
<evidence type="ECO:0000256" key="1">
    <source>
        <dbReference type="ARBA" id="ARBA00005485"/>
    </source>
</evidence>